<evidence type="ECO:0000256" key="4">
    <source>
        <dbReference type="ARBA" id="ARBA00022475"/>
    </source>
</evidence>
<dbReference type="InterPro" id="IPR050367">
    <property type="entry name" value="APC_superfamily"/>
</dbReference>
<dbReference type="Pfam" id="PF13520">
    <property type="entry name" value="AA_permease_2"/>
    <property type="match status" value="1"/>
</dbReference>
<feature type="transmembrane region" description="Helical" evidence="10">
    <location>
        <begin position="125"/>
        <end position="143"/>
    </location>
</feature>
<keyword evidence="6" id="KW-0029">Amino-acid transport</keyword>
<keyword evidence="5 10" id="KW-0812">Transmembrane</keyword>
<dbReference type="Gene3D" id="1.20.1740.10">
    <property type="entry name" value="Amino acid/polyamine transporter I"/>
    <property type="match status" value="1"/>
</dbReference>
<keyword evidence="8 10" id="KW-0472">Membrane</keyword>
<feature type="transmembrane region" description="Helical" evidence="10">
    <location>
        <begin position="98"/>
        <end position="119"/>
    </location>
</feature>
<feature type="transmembrane region" description="Helical" evidence="10">
    <location>
        <begin position="277"/>
        <end position="304"/>
    </location>
</feature>
<feature type="transmembrane region" description="Helical" evidence="10">
    <location>
        <begin position="195"/>
        <end position="215"/>
    </location>
</feature>
<dbReference type="InterPro" id="IPR004754">
    <property type="entry name" value="Amino_acid_antiprt"/>
</dbReference>
<dbReference type="GO" id="GO:1903826">
    <property type="term" value="P:L-arginine transmembrane transport"/>
    <property type="evidence" value="ECO:0007669"/>
    <property type="project" value="InterPro"/>
</dbReference>
<evidence type="ECO:0000256" key="1">
    <source>
        <dbReference type="ARBA" id="ARBA00004651"/>
    </source>
</evidence>
<feature type="transmembrane region" description="Helical" evidence="10">
    <location>
        <begin position="236"/>
        <end position="257"/>
    </location>
</feature>
<evidence type="ECO:0000256" key="5">
    <source>
        <dbReference type="ARBA" id="ARBA00022692"/>
    </source>
</evidence>
<dbReference type="OrthoDB" id="9762947at2"/>
<evidence type="ECO:0000256" key="6">
    <source>
        <dbReference type="ARBA" id="ARBA00022970"/>
    </source>
</evidence>
<evidence type="ECO:0000256" key="7">
    <source>
        <dbReference type="ARBA" id="ARBA00022989"/>
    </source>
</evidence>
<dbReference type="AlphaFoldDB" id="A0A1I3E276"/>
<dbReference type="GO" id="GO:0005886">
    <property type="term" value="C:plasma membrane"/>
    <property type="evidence" value="ECO:0007669"/>
    <property type="project" value="UniProtKB-SubCell"/>
</dbReference>
<dbReference type="GO" id="GO:0043858">
    <property type="term" value="F:arginine:ornithine antiporter activity"/>
    <property type="evidence" value="ECO:0007669"/>
    <property type="project" value="UniProtKB-UniRule"/>
</dbReference>
<dbReference type="PANTHER" id="PTHR42770">
    <property type="entry name" value="AMINO ACID TRANSPORTER-RELATED"/>
    <property type="match status" value="1"/>
</dbReference>
<keyword evidence="12" id="KW-1185">Reference proteome</keyword>
<dbReference type="NCBIfam" id="TIGR03810">
    <property type="entry name" value="arg_ornith_anti"/>
    <property type="match status" value="1"/>
</dbReference>
<keyword evidence="3" id="KW-0813">Transport</keyword>
<evidence type="ECO:0000313" key="11">
    <source>
        <dbReference type="EMBL" id="SFH92979.1"/>
    </source>
</evidence>
<dbReference type="RefSeq" id="WP_092093824.1">
    <property type="nucleotide sequence ID" value="NZ_FOQE01000064.1"/>
</dbReference>
<evidence type="ECO:0000256" key="9">
    <source>
        <dbReference type="NCBIfam" id="TIGR03810"/>
    </source>
</evidence>
<feature type="transmembrane region" description="Helical" evidence="10">
    <location>
        <begin position="414"/>
        <end position="432"/>
    </location>
</feature>
<dbReference type="PANTHER" id="PTHR42770:SF4">
    <property type="entry name" value="ARGININE_ORNITHINE ANTIPORTER-RELATED"/>
    <property type="match status" value="1"/>
</dbReference>
<comment type="similarity">
    <text evidence="2">Belongs to the amino acid-polyamine-organocation (APC) superfamily. Basic amino acid/polyamine antiporter (APA) (TC 2.A.3.2) family.</text>
</comment>
<feature type="transmembrane region" description="Helical" evidence="10">
    <location>
        <begin position="150"/>
        <end position="175"/>
    </location>
</feature>
<keyword evidence="7 10" id="KW-1133">Transmembrane helix</keyword>
<protein>
    <recommendedName>
        <fullName evidence="9">Arginine-ornithine antiporter</fullName>
    </recommendedName>
</protein>
<evidence type="ECO:0000313" key="12">
    <source>
        <dbReference type="Proteomes" id="UP000198668"/>
    </source>
</evidence>
<keyword evidence="4" id="KW-1003">Cell membrane</keyword>
<evidence type="ECO:0000256" key="8">
    <source>
        <dbReference type="ARBA" id="ARBA00023136"/>
    </source>
</evidence>
<feature type="transmembrane region" description="Helical" evidence="10">
    <location>
        <begin position="444"/>
        <end position="467"/>
    </location>
</feature>
<dbReference type="Proteomes" id="UP000198668">
    <property type="component" value="Unassembled WGS sequence"/>
</dbReference>
<evidence type="ECO:0000256" key="2">
    <source>
        <dbReference type="ARBA" id="ARBA00008220"/>
    </source>
</evidence>
<sequence>MENTQKKLGIFALTALVISSSIGSGVFGISTDMAASTAPGAALIAWFIVGVGVLMLCLSLLNLLNKKPELSGIFSYATEGFGPFWGFLSGWGYWLSAWLGNVAFATMLMSAVGYFIPIFKSGNNLPSIFVASLVLWLMFFLVNQGIESAAILNSIITVCKLVPLFTFIVIAIFNFDFNIFVNNFWGTKSGGFEIFSIWSQIKATMMVLMWVFVGIEGAAMMADRAETKKAAGKSTILGLIGLLVVYITASILPYGLMPREQIVALGQPAMGYLLASIVGPWGAAFVNIALIISIIGCWLSWTMLPAETTLLMAKDNLLPKKFGEVNKKGVPTFSLFFMTALTQAFVFTLLFTDKAYNFAYSLCTAAIFVSWLFVTLYQTKLSYEHKDKTGEKMQLIIGIIGSIFYIWAIWASGIGYLLLCFTVYILGIFLYAQARKEIGETKVFSKVEIVFVGLIILGAIASIMMLMNGQIAV</sequence>
<evidence type="ECO:0000256" key="10">
    <source>
        <dbReference type="SAM" id="Phobius"/>
    </source>
</evidence>
<feature type="transmembrane region" description="Helical" evidence="10">
    <location>
        <begin position="330"/>
        <end position="352"/>
    </location>
</feature>
<name>A0A1I3E276_9LACT</name>
<feature type="transmembrane region" description="Helical" evidence="10">
    <location>
        <begin position="44"/>
        <end position="64"/>
    </location>
</feature>
<comment type="subcellular location">
    <subcellularLocation>
        <location evidence="1">Cell membrane</location>
        <topology evidence="1">Multi-pass membrane protein</topology>
    </subcellularLocation>
</comment>
<organism evidence="11 12">
    <name type="scientific">Pisciglobus halotolerans</name>
    <dbReference type="NCBI Taxonomy" id="745365"/>
    <lineage>
        <taxon>Bacteria</taxon>
        <taxon>Bacillati</taxon>
        <taxon>Bacillota</taxon>
        <taxon>Bacilli</taxon>
        <taxon>Lactobacillales</taxon>
        <taxon>Carnobacteriaceae</taxon>
    </lineage>
</organism>
<dbReference type="EMBL" id="FOQE01000064">
    <property type="protein sequence ID" value="SFH92979.1"/>
    <property type="molecule type" value="Genomic_DNA"/>
</dbReference>
<proteinExistence type="inferred from homology"/>
<accession>A0A1I3E276</accession>
<dbReference type="GO" id="GO:0006527">
    <property type="term" value="P:L-arginine catabolic process"/>
    <property type="evidence" value="ECO:0007669"/>
    <property type="project" value="UniProtKB-UniRule"/>
</dbReference>
<reference evidence="11 12" key="1">
    <citation type="submission" date="2016-10" db="EMBL/GenBank/DDBJ databases">
        <authorList>
            <person name="de Groot N.N."/>
        </authorList>
    </citation>
    <scope>NUCLEOTIDE SEQUENCE [LARGE SCALE GENOMIC DNA]</scope>
    <source>
        <strain evidence="11 12">DSM 27630</strain>
    </source>
</reference>
<dbReference type="NCBIfam" id="TIGR00905">
    <property type="entry name" value="2A0302"/>
    <property type="match status" value="1"/>
</dbReference>
<dbReference type="InterPro" id="IPR002293">
    <property type="entry name" value="AA/rel_permease1"/>
</dbReference>
<gene>
    <name evidence="11" type="ORF">SAMN04489868_1645</name>
</gene>
<evidence type="ECO:0000256" key="3">
    <source>
        <dbReference type="ARBA" id="ARBA00022448"/>
    </source>
</evidence>
<feature type="transmembrane region" description="Helical" evidence="10">
    <location>
        <begin position="358"/>
        <end position="377"/>
    </location>
</feature>
<dbReference type="PIRSF" id="PIRSF006060">
    <property type="entry name" value="AA_transporter"/>
    <property type="match status" value="1"/>
</dbReference>
<dbReference type="InterPro" id="IPR022461">
    <property type="entry name" value="Arg/Orn_antiprt_ArcD"/>
</dbReference>